<organism evidence="2 3">
    <name type="scientific">Haloferax profundi</name>
    <dbReference type="NCBI Taxonomy" id="1544718"/>
    <lineage>
        <taxon>Archaea</taxon>
        <taxon>Methanobacteriati</taxon>
        <taxon>Methanobacteriota</taxon>
        <taxon>Stenosarchaea group</taxon>
        <taxon>Halobacteria</taxon>
        <taxon>Halobacteriales</taxon>
        <taxon>Haloferacaceae</taxon>
        <taxon>Haloferax</taxon>
    </lineage>
</organism>
<feature type="transmembrane region" description="Helical" evidence="1">
    <location>
        <begin position="83"/>
        <end position="100"/>
    </location>
</feature>
<gene>
    <name evidence="2" type="ORF">AUR66_04495</name>
</gene>
<evidence type="ECO:0000256" key="1">
    <source>
        <dbReference type="SAM" id="Phobius"/>
    </source>
</evidence>
<reference evidence="2 3" key="1">
    <citation type="submission" date="2015-12" db="EMBL/GenBank/DDBJ databases">
        <title>Haloferax profundi sp. nov. isolated from the Discovery deep brine-seawater interface in the Red Sea.</title>
        <authorList>
            <person name="Zhang G."/>
            <person name="Stingl U."/>
            <person name="Rashid M."/>
        </authorList>
    </citation>
    <scope>NUCLEOTIDE SEQUENCE [LARGE SCALE GENOMIC DNA]</scope>
    <source>
        <strain evidence="2 3">SB29</strain>
    </source>
</reference>
<feature type="transmembrane region" description="Helical" evidence="1">
    <location>
        <begin position="29"/>
        <end position="52"/>
    </location>
</feature>
<name>A0A0W1R3R3_9EURY</name>
<evidence type="ECO:0000313" key="2">
    <source>
        <dbReference type="EMBL" id="KTG08028.1"/>
    </source>
</evidence>
<evidence type="ECO:0000313" key="3">
    <source>
        <dbReference type="Proteomes" id="UP000053157"/>
    </source>
</evidence>
<dbReference type="AlphaFoldDB" id="A0A0W1R3R3"/>
<keyword evidence="1" id="KW-0812">Transmembrane</keyword>
<dbReference type="Proteomes" id="UP000053157">
    <property type="component" value="Unassembled WGS sequence"/>
</dbReference>
<protein>
    <submittedName>
        <fullName evidence="2">Uncharacterized protein</fullName>
    </submittedName>
</protein>
<keyword evidence="1" id="KW-1133">Transmembrane helix</keyword>
<dbReference type="EMBL" id="LOPV01000705">
    <property type="protein sequence ID" value="KTG08028.1"/>
    <property type="molecule type" value="Genomic_DNA"/>
</dbReference>
<sequence length="111" mass="12370">MQQRCAVNAAWRRKVRRELDALTGGPLSAGWWFTKAGLRVAFAEFIFMFLVLMNNDADAILAVNAGESSVFSLLVLVLTTPEYLAIAGIVFVVALLLPFLPRRNQATNQWE</sequence>
<comment type="caution">
    <text evidence="2">The sequence shown here is derived from an EMBL/GenBank/DDBJ whole genome shotgun (WGS) entry which is preliminary data.</text>
</comment>
<keyword evidence="3" id="KW-1185">Reference proteome</keyword>
<keyword evidence="1" id="KW-0472">Membrane</keyword>
<accession>A0A0W1R3R3</accession>
<proteinExistence type="predicted"/>